<sequence>MSEKQIYQQKIQAQLDEWKADLDKLKAKASGASADAQLELQKQIKVLESKLEEGRSKFAEMSDASEESWQSIKKEMSSSWDATKAAFNDAVAKFKK</sequence>
<name>A0ABS8W9V2_9GAMM</name>
<evidence type="ECO:0000313" key="2">
    <source>
        <dbReference type="EMBL" id="MCE2595801.1"/>
    </source>
</evidence>
<dbReference type="Proteomes" id="UP001201273">
    <property type="component" value="Unassembled WGS sequence"/>
</dbReference>
<keyword evidence="3" id="KW-1185">Reference proteome</keyword>
<dbReference type="EMBL" id="JAIMJA010000013">
    <property type="protein sequence ID" value="MCE2595801.1"/>
    <property type="molecule type" value="Genomic_DNA"/>
</dbReference>
<accession>A0ABS8W9V2</accession>
<dbReference type="RefSeq" id="WP_233053465.1">
    <property type="nucleotide sequence ID" value="NZ_JAIMJA010000013.1"/>
</dbReference>
<organism evidence="2 3">
    <name type="scientific">Motilimonas cestriensis</name>
    <dbReference type="NCBI Taxonomy" id="2742685"/>
    <lineage>
        <taxon>Bacteria</taxon>
        <taxon>Pseudomonadati</taxon>
        <taxon>Pseudomonadota</taxon>
        <taxon>Gammaproteobacteria</taxon>
        <taxon>Alteromonadales</taxon>
        <taxon>Alteromonadales genera incertae sedis</taxon>
        <taxon>Motilimonas</taxon>
    </lineage>
</organism>
<proteinExistence type="predicted"/>
<reference evidence="2 3" key="1">
    <citation type="journal article" date="2022" name="Environ. Microbiol. Rep.">
        <title>Eco-phylogenetic analyses reveal divergent evolution of vitamin B12 metabolism in the marine bacterial family 'Psychromonadaceae'.</title>
        <authorList>
            <person name="Jin X."/>
            <person name="Yang Y."/>
            <person name="Cao H."/>
            <person name="Gao B."/>
            <person name="Zhao Z."/>
        </authorList>
    </citation>
    <scope>NUCLEOTIDE SEQUENCE [LARGE SCALE GENOMIC DNA]</scope>
    <source>
        <strain evidence="2 3">MKS20</strain>
    </source>
</reference>
<keyword evidence="1" id="KW-0175">Coiled coil</keyword>
<gene>
    <name evidence="2" type="ORF">K6Y31_13395</name>
</gene>
<evidence type="ECO:0000313" key="3">
    <source>
        <dbReference type="Proteomes" id="UP001201273"/>
    </source>
</evidence>
<evidence type="ECO:0000256" key="1">
    <source>
        <dbReference type="SAM" id="Coils"/>
    </source>
</evidence>
<comment type="caution">
    <text evidence="2">The sequence shown here is derived from an EMBL/GenBank/DDBJ whole genome shotgun (WGS) entry which is preliminary data.</text>
</comment>
<protein>
    <submittedName>
        <fullName evidence="2">Coiled coil domain-containing protein</fullName>
    </submittedName>
</protein>
<feature type="coiled-coil region" evidence="1">
    <location>
        <begin position="8"/>
        <end position="57"/>
    </location>
</feature>